<evidence type="ECO:0000313" key="4">
    <source>
        <dbReference type="EMBL" id="VVU53182.1"/>
    </source>
</evidence>
<dbReference type="Pfam" id="PF18443">
    <property type="entry name" value="Tli4_N"/>
    <property type="match status" value="1"/>
</dbReference>
<evidence type="ECO:0000259" key="1">
    <source>
        <dbReference type="Pfam" id="PF18426"/>
    </source>
</evidence>
<evidence type="ECO:0000313" key="3">
    <source>
        <dbReference type="EMBL" id="MBM2768414.1"/>
    </source>
</evidence>
<name>A0A6P2GHS4_9BURK</name>
<keyword evidence="6" id="KW-1185">Reference proteome</keyword>
<evidence type="ECO:0000259" key="2">
    <source>
        <dbReference type="Pfam" id="PF18443"/>
    </source>
</evidence>
<keyword evidence="4" id="KW-0449">Lipoprotein</keyword>
<gene>
    <name evidence="4" type="ORF">BAN20980_05909</name>
    <name evidence="3" type="ORF">JQK92_18525</name>
</gene>
<dbReference type="InterPro" id="IPR040761">
    <property type="entry name" value="Tli4_N"/>
</dbReference>
<evidence type="ECO:0000313" key="6">
    <source>
        <dbReference type="Proteomes" id="UP000755577"/>
    </source>
</evidence>
<proteinExistence type="predicted"/>
<dbReference type="EMBL" id="JAFCIQ010000013">
    <property type="protein sequence ID" value="MBM2768414.1"/>
    <property type="molecule type" value="Genomic_DNA"/>
</dbReference>
<reference evidence="3 6" key="2">
    <citation type="submission" date="2021-02" db="EMBL/GenBank/DDBJ databases">
        <title>Draft genome of the type strains Burkholderia anthina DSM16086.</title>
        <authorList>
            <person name="Hertel R."/>
            <person name="Meissner J."/>
            <person name="Poehlein A."/>
            <person name="Daniel R."/>
            <person name="Commichau F.M."/>
        </authorList>
    </citation>
    <scope>NUCLEOTIDE SEQUENCE [LARGE SCALE GENOMIC DNA]</scope>
    <source>
        <strain evidence="3 6">DSM 16086</strain>
    </source>
</reference>
<dbReference type="InterPro" id="IPR041290">
    <property type="entry name" value="Tli4_C"/>
</dbReference>
<evidence type="ECO:0000313" key="5">
    <source>
        <dbReference type="Proteomes" id="UP000494201"/>
    </source>
</evidence>
<organism evidence="4 5">
    <name type="scientific">Burkholderia anthina</name>
    <dbReference type="NCBI Taxonomy" id="179879"/>
    <lineage>
        <taxon>Bacteria</taxon>
        <taxon>Pseudomonadati</taxon>
        <taxon>Pseudomonadota</taxon>
        <taxon>Betaproteobacteria</taxon>
        <taxon>Burkholderiales</taxon>
        <taxon>Burkholderiaceae</taxon>
        <taxon>Burkholderia</taxon>
        <taxon>Burkholderia cepacia complex</taxon>
    </lineage>
</organism>
<dbReference type="Pfam" id="PF18426">
    <property type="entry name" value="Tli4_C"/>
    <property type="match status" value="1"/>
</dbReference>
<dbReference type="AlphaFoldDB" id="A0A6P2GHS4"/>
<dbReference type="Proteomes" id="UP000494201">
    <property type="component" value="Unassembled WGS sequence"/>
</dbReference>
<protein>
    <submittedName>
        <fullName evidence="4">Putative lipoprotein</fullName>
    </submittedName>
</protein>
<sequence length="320" mass="35788">MTAPLMHDARPWCIGRFVLDLPHDAEVYNEQFNYMGYSIESTQNISAQEFAHRVDARERELKTAMRLDPHRSFAATKIPWVHQVIRPSDNSRFFVFGRYDVPQEQQVYDVEGYAVSDKTLFTLKNTFGDGYDQMAIQNASLILRNIHPRGNWDIPPDSAFCFNGGVIKGKPLPGFDATLAVGLVPGRPSNLIVKLRESVDVDQQASLLDGLPAFEIQLKSLTGRYKILRKGKRQFAGMQAEELLMAISEDGVQKYHFYLLAPGVERDLSKPHTAIQLLFGAAPDSITSASEATSPVNEAEAIQAWDTVLSSFHYRGPAAK</sequence>
<accession>A0A6P2GHS4</accession>
<dbReference type="Proteomes" id="UP000755577">
    <property type="component" value="Unassembled WGS sequence"/>
</dbReference>
<feature type="domain" description="Tle cognate immunity protein 4 C-terminal" evidence="1">
    <location>
        <begin position="154"/>
        <end position="315"/>
    </location>
</feature>
<reference evidence="4 5" key="1">
    <citation type="submission" date="2019-09" db="EMBL/GenBank/DDBJ databases">
        <authorList>
            <person name="Depoorter E."/>
        </authorList>
    </citation>
    <scope>NUCLEOTIDE SEQUENCE [LARGE SCALE GENOMIC DNA]</scope>
    <source>
        <strain evidence="4">LMG 20980</strain>
    </source>
</reference>
<feature type="domain" description="Tle cognate immunity protein 4 N-terminal" evidence="2">
    <location>
        <begin position="10"/>
        <end position="134"/>
    </location>
</feature>
<dbReference type="EMBL" id="CABVLY010000031">
    <property type="protein sequence ID" value="VVU53182.1"/>
    <property type="molecule type" value="Genomic_DNA"/>
</dbReference>